<dbReference type="EMBL" id="LGTK01000005">
    <property type="protein sequence ID" value="KPH77839.1"/>
    <property type="molecule type" value="Genomic_DNA"/>
</dbReference>
<proteinExistence type="predicted"/>
<sequence>MFQIEPLGDCGIRVQLGNSISKETNAKIRSLSWFIEREKIRGVIEWIPTYTAVSIYYEPYIITFEEIKQQIEGMREKLEKITLPPANVIKLPVYYGGETGPDLERVANHNQLSIDEVIRIHTSSDYLIYMMGFTPGFPYLGGMSEKIATPRLKEPRLKIPAGSVGIAGSQTGVYPMETPGGWQIIGKTPVKLYDPMRNKPILLKAGNYIRFVQVSESEYKEIEKQVEENSYEVEIAFYEGE</sequence>
<gene>
    <name evidence="5" type="ORF">AFL42_02455</name>
</gene>
<dbReference type="Gene3D" id="3.30.1360.40">
    <property type="match status" value="1"/>
</dbReference>
<comment type="caution">
    <text evidence="5">The sequence shown here is derived from an EMBL/GenBank/DDBJ whole genome shotgun (WGS) entry which is preliminary data.</text>
</comment>
<dbReference type="SUPFAM" id="SSF50891">
    <property type="entry name" value="Cyclophilin-like"/>
    <property type="match status" value="1"/>
</dbReference>
<evidence type="ECO:0000259" key="4">
    <source>
        <dbReference type="SMART" id="SM00796"/>
    </source>
</evidence>
<feature type="domain" description="Carboxyltransferase" evidence="4">
    <location>
        <begin position="2"/>
        <end position="203"/>
    </location>
</feature>
<evidence type="ECO:0000313" key="5">
    <source>
        <dbReference type="EMBL" id="KPH77839.1"/>
    </source>
</evidence>
<dbReference type="SUPFAM" id="SSF160467">
    <property type="entry name" value="PH0987 N-terminal domain-like"/>
    <property type="match status" value="1"/>
</dbReference>
<keyword evidence="2 5" id="KW-0378">Hydrolase</keyword>
<evidence type="ECO:0000256" key="3">
    <source>
        <dbReference type="ARBA" id="ARBA00022840"/>
    </source>
</evidence>
<dbReference type="SMART" id="SM00796">
    <property type="entry name" value="AHS1"/>
    <property type="match status" value="1"/>
</dbReference>
<dbReference type="GO" id="GO:0016787">
    <property type="term" value="F:hydrolase activity"/>
    <property type="evidence" value="ECO:0007669"/>
    <property type="project" value="UniProtKB-KW"/>
</dbReference>
<reference evidence="5 6" key="1">
    <citation type="submission" date="2015-07" db="EMBL/GenBank/DDBJ databases">
        <title>High-quality draft genome sequence of Oceanobacillus caeni HM6, a bacillus isolated from a human feces.</title>
        <authorList>
            <person name="Kumar J."/>
            <person name="Verma M.K."/>
            <person name="Pandey R."/>
            <person name="Bhambi M."/>
            <person name="Chauhan N."/>
        </authorList>
    </citation>
    <scope>NUCLEOTIDE SEQUENCE [LARGE SCALE GENOMIC DNA]</scope>
    <source>
        <strain evidence="5 6">HM6</strain>
    </source>
</reference>
<dbReference type="RefSeq" id="WP_047184094.1">
    <property type="nucleotide sequence ID" value="NZ_JAHHXM010000001.1"/>
</dbReference>
<dbReference type="InterPro" id="IPR029000">
    <property type="entry name" value="Cyclophilin-like_dom_sf"/>
</dbReference>
<dbReference type="PANTHER" id="PTHR34698">
    <property type="entry name" value="5-OXOPROLINASE SUBUNIT B"/>
    <property type="match status" value="1"/>
</dbReference>
<dbReference type="Gene3D" id="2.40.100.10">
    <property type="entry name" value="Cyclophilin-like"/>
    <property type="match status" value="1"/>
</dbReference>
<evidence type="ECO:0000313" key="6">
    <source>
        <dbReference type="Proteomes" id="UP000037854"/>
    </source>
</evidence>
<dbReference type="PANTHER" id="PTHR34698:SF2">
    <property type="entry name" value="5-OXOPROLINASE SUBUNIT B"/>
    <property type="match status" value="1"/>
</dbReference>
<dbReference type="Pfam" id="PF02682">
    <property type="entry name" value="CT_C_D"/>
    <property type="match status" value="1"/>
</dbReference>
<keyword evidence="3" id="KW-0067">ATP-binding</keyword>
<keyword evidence="1" id="KW-0547">Nucleotide-binding</keyword>
<dbReference type="InterPro" id="IPR010016">
    <property type="entry name" value="PxpB"/>
</dbReference>
<organism evidence="5 6">
    <name type="scientific">Oceanobacillus caeni</name>
    <dbReference type="NCBI Taxonomy" id="405946"/>
    <lineage>
        <taxon>Bacteria</taxon>
        <taxon>Bacillati</taxon>
        <taxon>Bacillota</taxon>
        <taxon>Bacilli</taxon>
        <taxon>Bacillales</taxon>
        <taxon>Bacillaceae</taxon>
        <taxon>Oceanobacillus</taxon>
    </lineage>
</organism>
<keyword evidence="6" id="KW-1185">Reference proteome</keyword>
<dbReference type="InterPro" id="IPR003833">
    <property type="entry name" value="CT_C_D"/>
</dbReference>
<dbReference type="NCBIfam" id="TIGR00370">
    <property type="entry name" value="5-oxoprolinase subunit PxpB"/>
    <property type="match status" value="1"/>
</dbReference>
<accession>A0ABR5MMF0</accession>
<name>A0ABR5MMF0_9BACI</name>
<evidence type="ECO:0000256" key="2">
    <source>
        <dbReference type="ARBA" id="ARBA00022801"/>
    </source>
</evidence>
<protein>
    <submittedName>
        <fullName evidence="5">Allophanate hydrolase</fullName>
    </submittedName>
</protein>
<evidence type="ECO:0000256" key="1">
    <source>
        <dbReference type="ARBA" id="ARBA00022741"/>
    </source>
</evidence>
<dbReference type="Proteomes" id="UP000037854">
    <property type="component" value="Unassembled WGS sequence"/>
</dbReference>